<accession>A0A166CWH2</accession>
<dbReference type="OrthoDB" id="3018431at2759"/>
<protein>
    <recommendedName>
        <fullName evidence="1">F-box domain-containing protein</fullName>
    </recommendedName>
</protein>
<name>A0A166CWH2_9AGAM</name>
<keyword evidence="3" id="KW-1185">Reference proteome</keyword>
<dbReference type="InterPro" id="IPR001810">
    <property type="entry name" value="F-box_dom"/>
</dbReference>
<feature type="domain" description="F-box" evidence="1">
    <location>
        <begin position="4"/>
        <end position="51"/>
    </location>
</feature>
<gene>
    <name evidence="2" type="ORF">SISSUDRAFT_1033801</name>
</gene>
<evidence type="ECO:0000313" key="3">
    <source>
        <dbReference type="Proteomes" id="UP000076798"/>
    </source>
</evidence>
<evidence type="ECO:0000313" key="2">
    <source>
        <dbReference type="EMBL" id="KZT37892.1"/>
    </source>
</evidence>
<evidence type="ECO:0000259" key="1">
    <source>
        <dbReference type="PROSITE" id="PS50181"/>
    </source>
</evidence>
<organism evidence="2 3">
    <name type="scientific">Sistotremastrum suecicum HHB10207 ss-3</name>
    <dbReference type="NCBI Taxonomy" id="1314776"/>
    <lineage>
        <taxon>Eukaryota</taxon>
        <taxon>Fungi</taxon>
        <taxon>Dikarya</taxon>
        <taxon>Basidiomycota</taxon>
        <taxon>Agaricomycotina</taxon>
        <taxon>Agaricomycetes</taxon>
        <taxon>Sistotremastrales</taxon>
        <taxon>Sistotremastraceae</taxon>
        <taxon>Sistotremastrum</taxon>
    </lineage>
</organism>
<dbReference type="SUPFAM" id="SSF81383">
    <property type="entry name" value="F-box domain"/>
    <property type="match status" value="1"/>
</dbReference>
<sequence>MVMLTGMSSVPIELVLIIMENATLKDLYNLTQTCHKFYELGKTSRRYWQDGSDCQERLILPTGHTLETVPIEQLISLAARSLSIAEALEHEIITPKSFVVSPSRSWTTHNEIGHLALPGNAWFVDWGNESVSIRRNEAGWEHISCRLGSDEDLSKPFQYKVLGDGAIMLAFVASNARGHSAQPEGQDHGIIRTIHVRFPDERGDPAAPVISHKQDFIFPHRVHNLYMSGDIFIAEASSSVQLLNYATRAGVLLLFADDYELDSDAGLIFQISIHEQANKLRINGGWLRGQDEPESQRRFVRRVIALANYPHDILDPRDSSLDEASDISWTSIPFQLTHLFNEPRWPAATIQPLPAGLLASAICIRDFEIVEPSVEEGEPEAQHYVSLLLHDDRLVAYETDTVVRPDPRGQPAVPDAGLASFEGPWEAPKDVIDVPILDSKTKQVKTMHLALPTHCARMLAYRVAGWDSLRGRLLLNAAFEFKENGSASRLLYAIQY</sequence>
<dbReference type="EMBL" id="KV428074">
    <property type="protein sequence ID" value="KZT37892.1"/>
    <property type="molecule type" value="Genomic_DNA"/>
</dbReference>
<dbReference type="PROSITE" id="PS50181">
    <property type="entry name" value="FBOX"/>
    <property type="match status" value="1"/>
</dbReference>
<dbReference type="AlphaFoldDB" id="A0A166CWH2"/>
<dbReference type="CDD" id="cd09917">
    <property type="entry name" value="F-box_SF"/>
    <property type="match status" value="1"/>
</dbReference>
<dbReference type="InterPro" id="IPR036047">
    <property type="entry name" value="F-box-like_dom_sf"/>
</dbReference>
<dbReference type="Proteomes" id="UP000076798">
    <property type="component" value="Unassembled WGS sequence"/>
</dbReference>
<reference evidence="2 3" key="1">
    <citation type="journal article" date="2016" name="Mol. Biol. Evol.">
        <title>Comparative Genomics of Early-Diverging Mushroom-Forming Fungi Provides Insights into the Origins of Lignocellulose Decay Capabilities.</title>
        <authorList>
            <person name="Nagy L.G."/>
            <person name="Riley R."/>
            <person name="Tritt A."/>
            <person name="Adam C."/>
            <person name="Daum C."/>
            <person name="Floudas D."/>
            <person name="Sun H."/>
            <person name="Yadav J.S."/>
            <person name="Pangilinan J."/>
            <person name="Larsson K.H."/>
            <person name="Matsuura K."/>
            <person name="Barry K."/>
            <person name="Labutti K."/>
            <person name="Kuo R."/>
            <person name="Ohm R.A."/>
            <person name="Bhattacharya S.S."/>
            <person name="Shirouzu T."/>
            <person name="Yoshinaga Y."/>
            <person name="Martin F.M."/>
            <person name="Grigoriev I.V."/>
            <person name="Hibbett D.S."/>
        </authorList>
    </citation>
    <scope>NUCLEOTIDE SEQUENCE [LARGE SCALE GENOMIC DNA]</scope>
    <source>
        <strain evidence="2 3">HHB10207 ss-3</strain>
    </source>
</reference>
<proteinExistence type="predicted"/>